<accession>A0A6P6QQC7</accession>
<organism evidence="1 2">
    <name type="scientific">Carassius auratus</name>
    <name type="common">Goldfish</name>
    <dbReference type="NCBI Taxonomy" id="7957"/>
    <lineage>
        <taxon>Eukaryota</taxon>
        <taxon>Metazoa</taxon>
        <taxon>Chordata</taxon>
        <taxon>Craniata</taxon>
        <taxon>Vertebrata</taxon>
        <taxon>Euteleostomi</taxon>
        <taxon>Actinopterygii</taxon>
        <taxon>Neopterygii</taxon>
        <taxon>Teleostei</taxon>
        <taxon>Ostariophysi</taxon>
        <taxon>Cypriniformes</taxon>
        <taxon>Cyprinidae</taxon>
        <taxon>Cyprininae</taxon>
        <taxon>Carassius</taxon>
    </lineage>
</organism>
<proteinExistence type="predicted"/>
<dbReference type="OrthoDB" id="8965174at2759"/>
<gene>
    <name evidence="2" type="primary">LOC113113100</name>
</gene>
<dbReference type="AlphaFoldDB" id="A0A6P6QQC7"/>
<sequence length="240" mass="25359">MKAPQSTASTLVSVNSSLSTFDTFTTSATTVIPSTDSKASTHSPASTASTNVTVSTASTTSTSFGKTSANLISGVLTDLEFRSTDTFIDALKDVNSAEHKNRAKLVRDELEAVYRPKYANFLKVIVQGFRPGSIITSAQLVFSFNQTIPSIREISTILLRAVETGEVNQLNMIPQSILVNGSALDTTVTPAAATASTASALTKGTTSTTETTTSGVLKIESSLLQATCFIIMSKILRLFL</sequence>
<evidence type="ECO:0000313" key="1">
    <source>
        <dbReference type="Proteomes" id="UP000515129"/>
    </source>
</evidence>
<dbReference type="Proteomes" id="UP000515129">
    <property type="component" value="Chromosome 1"/>
</dbReference>
<evidence type="ECO:0000313" key="2">
    <source>
        <dbReference type="RefSeq" id="XP_026135341.1"/>
    </source>
</evidence>
<protein>
    <submittedName>
        <fullName evidence="2">Uncharacterized protein LOC113113100</fullName>
    </submittedName>
</protein>
<keyword evidence="1" id="KW-1185">Reference proteome</keyword>
<dbReference type="KEGG" id="caua:113113100"/>
<reference evidence="2" key="1">
    <citation type="submission" date="2025-08" db="UniProtKB">
        <authorList>
            <consortium name="RefSeq"/>
        </authorList>
    </citation>
    <scope>IDENTIFICATION</scope>
    <source>
        <strain evidence="2">Wakin</strain>
        <tissue evidence="2">Muscle</tissue>
    </source>
</reference>
<dbReference type="RefSeq" id="XP_026135341.1">
    <property type="nucleotide sequence ID" value="XM_026279556.1"/>
</dbReference>
<name>A0A6P6QQC7_CARAU</name>
<dbReference type="GeneID" id="113113100"/>